<dbReference type="OMA" id="RRCCAWL"/>
<gene>
    <name evidence="6" type="ORF">NYM_LOCUS27206</name>
</gene>
<dbReference type="Pfam" id="PF21729">
    <property type="entry name" value="IRX15_IRX15L_GXM"/>
    <property type="match status" value="1"/>
</dbReference>
<comment type="subcellular location">
    <subcellularLocation>
        <location evidence="1">Golgi apparatus membrane</location>
        <topology evidence="1">Single-pass membrane protein</topology>
    </subcellularLocation>
</comment>
<reference evidence="6" key="1">
    <citation type="submission" date="2019-09" db="EMBL/GenBank/DDBJ databases">
        <authorList>
            <person name="Zhang L."/>
        </authorList>
    </citation>
    <scope>NUCLEOTIDE SEQUENCE</scope>
</reference>
<evidence type="ECO:0000256" key="2">
    <source>
        <dbReference type="ARBA" id="ARBA00022692"/>
    </source>
</evidence>
<dbReference type="PANTHER" id="PTHR31444">
    <property type="entry name" value="OS11G0490100 PROTEIN"/>
    <property type="match status" value="1"/>
</dbReference>
<name>A0A5K1GX52_9MAGN</name>
<dbReference type="AlphaFoldDB" id="A0A5K1GX52"/>
<keyword evidence="2 5" id="KW-0812">Transmembrane</keyword>
<accession>A0A5K1GX52</accession>
<feature type="transmembrane region" description="Helical" evidence="5">
    <location>
        <begin position="26"/>
        <end position="44"/>
    </location>
</feature>
<dbReference type="GO" id="GO:0045492">
    <property type="term" value="P:xylan biosynthetic process"/>
    <property type="evidence" value="ECO:0007669"/>
    <property type="project" value="InterPro"/>
</dbReference>
<proteinExistence type="predicted"/>
<dbReference type="NCBIfam" id="TIGR01627">
    <property type="entry name" value="A_thal_3515"/>
    <property type="match status" value="1"/>
</dbReference>
<evidence type="ECO:0000256" key="5">
    <source>
        <dbReference type="SAM" id="Phobius"/>
    </source>
</evidence>
<dbReference type="Gramene" id="NC9G0169190.1">
    <property type="protein sequence ID" value="NC9G0169190.1:cds"/>
    <property type="gene ID" value="NC9G0169190"/>
</dbReference>
<dbReference type="OrthoDB" id="1896682at2759"/>
<evidence type="ECO:0000313" key="6">
    <source>
        <dbReference type="EMBL" id="VVW77492.1"/>
    </source>
</evidence>
<organism evidence="6">
    <name type="scientific">Nymphaea colorata</name>
    <name type="common">pocket water lily</name>
    <dbReference type="NCBI Taxonomy" id="210225"/>
    <lineage>
        <taxon>Eukaryota</taxon>
        <taxon>Viridiplantae</taxon>
        <taxon>Streptophyta</taxon>
        <taxon>Embryophyta</taxon>
        <taxon>Tracheophyta</taxon>
        <taxon>Spermatophyta</taxon>
        <taxon>Magnoliopsida</taxon>
        <taxon>Nymphaeales</taxon>
        <taxon>Nymphaeaceae</taxon>
        <taxon>Nymphaea</taxon>
    </lineage>
</organism>
<keyword evidence="4 5" id="KW-0472">Membrane</keyword>
<dbReference type="InterPro" id="IPR006514">
    <property type="entry name" value="IRX15/GXM/AGM"/>
</dbReference>
<sequence>MKPSPTKLILLQSHLHKLQKQGYFRLWLLGFISFLTLVTFATLLCRDSAHHGHLDLSLSLRHHRQNPSSGRAAAIPADAVAALLHYLGTNVTGGMSPPDARILAGVMSRKCPCNLLVFGLNHESLLWKTLNLGGRTVFLDESEFWVKRMEERHPGIEAYDVQYTTKVGEMKALRRGAVAAAAGDCRPVQNLLFSDCPLAINDLPNELYGVDWDVVVVDGPRGYSAAAPGRMSAIFTAGVLARSKRTKAATDVFVHDYAREVETVYSQEFLCAENMVPDSSTESLGHFRIPTMQRDSTRFCLGANVTKGSG</sequence>
<evidence type="ECO:0000256" key="3">
    <source>
        <dbReference type="ARBA" id="ARBA00022989"/>
    </source>
</evidence>
<keyword evidence="3 5" id="KW-1133">Transmembrane helix</keyword>
<evidence type="ECO:0000256" key="1">
    <source>
        <dbReference type="ARBA" id="ARBA00004194"/>
    </source>
</evidence>
<dbReference type="GO" id="GO:0000139">
    <property type="term" value="C:Golgi membrane"/>
    <property type="evidence" value="ECO:0007669"/>
    <property type="project" value="UniProtKB-SubCell"/>
</dbReference>
<evidence type="ECO:0000256" key="4">
    <source>
        <dbReference type="ARBA" id="ARBA00023136"/>
    </source>
</evidence>
<protein>
    <submittedName>
        <fullName evidence="6">Uncharacterized protein</fullName>
    </submittedName>
</protein>
<dbReference type="EMBL" id="LR721787">
    <property type="protein sequence ID" value="VVW77492.1"/>
    <property type="molecule type" value="Genomic_DNA"/>
</dbReference>